<dbReference type="STRING" id="231916.A0A409WA00"/>
<evidence type="ECO:0000313" key="2">
    <source>
        <dbReference type="Proteomes" id="UP000284706"/>
    </source>
</evidence>
<reference evidence="1 2" key="1">
    <citation type="journal article" date="2018" name="Evol. Lett.">
        <title>Horizontal gene cluster transfer increased hallucinogenic mushroom diversity.</title>
        <authorList>
            <person name="Reynolds H.T."/>
            <person name="Vijayakumar V."/>
            <person name="Gluck-Thaler E."/>
            <person name="Korotkin H.B."/>
            <person name="Matheny P.B."/>
            <person name="Slot J.C."/>
        </authorList>
    </citation>
    <scope>NUCLEOTIDE SEQUENCE [LARGE SCALE GENOMIC DNA]</scope>
    <source>
        <strain evidence="1 2">SRW20</strain>
    </source>
</reference>
<proteinExistence type="predicted"/>
<dbReference type="PANTHER" id="PTHR42076:SF1">
    <property type="entry name" value="CYANOVIRIN-N DOMAIN-CONTAINING PROTEIN"/>
    <property type="match status" value="1"/>
</dbReference>
<evidence type="ECO:0000313" key="1">
    <source>
        <dbReference type="EMBL" id="PPQ75321.1"/>
    </source>
</evidence>
<sequence>MGFFSDAFSRDGYVARITEKVPVVGFVTAGVQAVSGNKEQAARALAQCGMSTAGAATGFLVGGPIGAVLGGAGTATAVTVVDVMQS</sequence>
<dbReference type="PANTHER" id="PTHR42076">
    <property type="entry name" value="CYANOVIRIN-N HOMOLOG"/>
    <property type="match status" value="1"/>
</dbReference>
<protein>
    <submittedName>
        <fullName evidence="1">Uncharacterized protein</fullName>
    </submittedName>
</protein>
<organism evidence="1 2">
    <name type="scientific">Gymnopilus dilepis</name>
    <dbReference type="NCBI Taxonomy" id="231916"/>
    <lineage>
        <taxon>Eukaryota</taxon>
        <taxon>Fungi</taxon>
        <taxon>Dikarya</taxon>
        <taxon>Basidiomycota</taxon>
        <taxon>Agaricomycotina</taxon>
        <taxon>Agaricomycetes</taxon>
        <taxon>Agaricomycetidae</taxon>
        <taxon>Agaricales</taxon>
        <taxon>Agaricineae</taxon>
        <taxon>Hymenogastraceae</taxon>
        <taxon>Gymnopilus</taxon>
    </lineage>
</organism>
<name>A0A409WA00_9AGAR</name>
<dbReference type="EMBL" id="NHYE01005270">
    <property type="protein sequence ID" value="PPQ75321.1"/>
    <property type="molecule type" value="Genomic_DNA"/>
</dbReference>
<dbReference type="OrthoDB" id="3062511at2759"/>
<dbReference type="Proteomes" id="UP000284706">
    <property type="component" value="Unassembled WGS sequence"/>
</dbReference>
<dbReference type="InParanoid" id="A0A409WA00"/>
<dbReference type="AlphaFoldDB" id="A0A409WA00"/>
<keyword evidence="2" id="KW-1185">Reference proteome</keyword>
<gene>
    <name evidence="1" type="ORF">CVT26_015176</name>
</gene>
<comment type="caution">
    <text evidence="1">The sequence shown here is derived from an EMBL/GenBank/DDBJ whole genome shotgun (WGS) entry which is preliminary data.</text>
</comment>
<accession>A0A409WA00</accession>